<dbReference type="EMBL" id="WTPW01000573">
    <property type="protein sequence ID" value="KAF0497945.1"/>
    <property type="molecule type" value="Genomic_DNA"/>
</dbReference>
<name>A0A8H4EJQ2_GIGMA</name>
<dbReference type="SUPFAM" id="SSF52980">
    <property type="entry name" value="Restriction endonuclease-like"/>
    <property type="match status" value="1"/>
</dbReference>
<dbReference type="GO" id="GO:0006302">
    <property type="term" value="P:double-strand break repair"/>
    <property type="evidence" value="ECO:0007669"/>
    <property type="project" value="UniProtKB-ARBA"/>
</dbReference>
<accession>A0A8H4EJQ2</accession>
<dbReference type="GO" id="GO:0009307">
    <property type="term" value="P:DNA restriction-modification system"/>
    <property type="evidence" value="ECO:0007669"/>
    <property type="project" value="InterPro"/>
</dbReference>
<gene>
    <name evidence="2" type="ORF">F8M41_020622</name>
</gene>
<evidence type="ECO:0000259" key="1">
    <source>
        <dbReference type="Pfam" id="PF04471"/>
    </source>
</evidence>
<dbReference type="InterPro" id="IPR011335">
    <property type="entry name" value="Restrct_endonuc-II-like"/>
</dbReference>
<dbReference type="Pfam" id="PF04471">
    <property type="entry name" value="Mrr_cat"/>
    <property type="match status" value="1"/>
</dbReference>
<dbReference type="PANTHER" id="PTHR30015">
    <property type="entry name" value="MRR RESTRICTION SYSTEM PROTEIN"/>
    <property type="match status" value="1"/>
</dbReference>
<dbReference type="GO" id="GO:0003677">
    <property type="term" value="F:DNA binding"/>
    <property type="evidence" value="ECO:0007669"/>
    <property type="project" value="InterPro"/>
</dbReference>
<sequence>MIFAVEELVHIEGETVALAVVIVQTSYTKGLIFEVDLVEMLKSIGGKVIYKGRSGDGGIDIIYEIATTRFIIQCKNWVRLNIGRPVVDELLGVLTRTKQLKGTIGIIVSPSMDSFTPGAINAILLKVVFRNHLSLYNTHRLVRYHRPWIGRCWKSIIGLEGVIVISRGGGGVITHGGSIIIISGGITSGGVISLGGGVISLGGGGFFITAHFSF</sequence>
<evidence type="ECO:0000313" key="2">
    <source>
        <dbReference type="EMBL" id="KAF0497945.1"/>
    </source>
</evidence>
<evidence type="ECO:0000313" key="3">
    <source>
        <dbReference type="Proteomes" id="UP000439903"/>
    </source>
</evidence>
<dbReference type="InterPro" id="IPR052906">
    <property type="entry name" value="Type_IV_Methyl-Rstrct_Enzyme"/>
</dbReference>
<comment type="caution">
    <text evidence="2">The sequence shown here is derived from an EMBL/GenBank/DDBJ whole genome shotgun (WGS) entry which is preliminary data.</text>
</comment>
<protein>
    <recommendedName>
        <fullName evidence="1">Restriction endonuclease type IV Mrr domain-containing protein</fullName>
    </recommendedName>
</protein>
<dbReference type="AlphaFoldDB" id="A0A8H4EJQ2"/>
<dbReference type="GO" id="GO:0015666">
    <property type="term" value="F:restriction endodeoxyribonuclease activity"/>
    <property type="evidence" value="ECO:0007669"/>
    <property type="project" value="TreeGrafter"/>
</dbReference>
<keyword evidence="3" id="KW-1185">Reference proteome</keyword>
<feature type="domain" description="Restriction endonuclease type IV Mrr" evidence="1">
    <location>
        <begin position="33"/>
        <end position="122"/>
    </location>
</feature>
<dbReference type="InterPro" id="IPR007560">
    <property type="entry name" value="Restrct_endonuc_IV_Mrr"/>
</dbReference>
<organism evidence="2 3">
    <name type="scientific">Gigaspora margarita</name>
    <dbReference type="NCBI Taxonomy" id="4874"/>
    <lineage>
        <taxon>Eukaryota</taxon>
        <taxon>Fungi</taxon>
        <taxon>Fungi incertae sedis</taxon>
        <taxon>Mucoromycota</taxon>
        <taxon>Glomeromycotina</taxon>
        <taxon>Glomeromycetes</taxon>
        <taxon>Diversisporales</taxon>
        <taxon>Gigasporaceae</taxon>
        <taxon>Gigaspora</taxon>
    </lineage>
</organism>
<dbReference type="OrthoDB" id="2400695at2759"/>
<proteinExistence type="predicted"/>
<dbReference type="PANTHER" id="PTHR30015:SF7">
    <property type="entry name" value="TYPE IV METHYL-DIRECTED RESTRICTION ENZYME ECOKMRR"/>
    <property type="match status" value="1"/>
</dbReference>
<dbReference type="Gene3D" id="3.40.1350.10">
    <property type="match status" value="1"/>
</dbReference>
<reference evidence="2 3" key="1">
    <citation type="journal article" date="2019" name="Environ. Microbiol.">
        <title>At the nexus of three kingdoms: the genome of the mycorrhizal fungus Gigaspora margarita provides insights into plant, endobacterial and fungal interactions.</title>
        <authorList>
            <person name="Venice F."/>
            <person name="Ghignone S."/>
            <person name="Salvioli di Fossalunga A."/>
            <person name="Amselem J."/>
            <person name="Novero M."/>
            <person name="Xianan X."/>
            <person name="Sedzielewska Toro K."/>
            <person name="Morin E."/>
            <person name="Lipzen A."/>
            <person name="Grigoriev I.V."/>
            <person name="Henrissat B."/>
            <person name="Martin F.M."/>
            <person name="Bonfante P."/>
        </authorList>
    </citation>
    <scope>NUCLEOTIDE SEQUENCE [LARGE SCALE GENOMIC DNA]</scope>
    <source>
        <strain evidence="2 3">BEG34</strain>
    </source>
</reference>
<dbReference type="Proteomes" id="UP000439903">
    <property type="component" value="Unassembled WGS sequence"/>
</dbReference>
<dbReference type="InterPro" id="IPR011856">
    <property type="entry name" value="tRNA_endonuc-like_dom_sf"/>
</dbReference>